<dbReference type="InterPro" id="IPR000740">
    <property type="entry name" value="GrpE"/>
</dbReference>
<dbReference type="Gene3D" id="3.90.20.20">
    <property type="match status" value="1"/>
</dbReference>
<dbReference type="GO" id="GO:0051087">
    <property type="term" value="F:protein-folding chaperone binding"/>
    <property type="evidence" value="ECO:0007669"/>
    <property type="project" value="InterPro"/>
</dbReference>
<keyword evidence="2" id="KW-0143">Chaperone</keyword>
<dbReference type="PRINTS" id="PR00773">
    <property type="entry name" value="GRPEPROTEIN"/>
</dbReference>
<sequence length="234" mass="26333">MLPYLALGGNLGAGLTRVGLLSNFPRGQIFLFGRKLLRNLGTRTISSKSKSTTICEEEEKAIWEAEIAKIGVLQERIKILEKDTSDYIHKIEESKEKLLRSLAENENLRQRHKKDLEAAREYSISAFARSLLDVSDSLSRALSSVDIEKADKNSIISLYNGIGMTYSTLDKVFESYGIRKFQSLGKQFNPKEHEAVFEVKDASKPKGQVCEELLPGYKIHDRILRAAKVATIKN</sequence>
<dbReference type="PANTHER" id="PTHR21237">
    <property type="entry name" value="GRPE PROTEIN"/>
    <property type="match status" value="1"/>
</dbReference>
<dbReference type="RefSeq" id="XP_028876603.1">
    <property type="nucleotide sequence ID" value="XM_029019129.1"/>
</dbReference>
<dbReference type="GO" id="GO:0001405">
    <property type="term" value="C:PAM complex, Tim23 associated import motor"/>
    <property type="evidence" value="ECO:0007669"/>
    <property type="project" value="TreeGrafter"/>
</dbReference>
<comment type="caution">
    <text evidence="5">The sequence shown here is derived from an EMBL/GenBank/DDBJ whole genome shotgun (WGS) entry which is preliminary data.</text>
</comment>
<evidence type="ECO:0000256" key="1">
    <source>
        <dbReference type="ARBA" id="ARBA00009054"/>
    </source>
</evidence>
<evidence type="ECO:0000256" key="3">
    <source>
        <dbReference type="RuleBase" id="RU004478"/>
    </source>
</evidence>
<keyword evidence="4" id="KW-0175">Coiled coil</keyword>
<dbReference type="GO" id="GO:0042803">
    <property type="term" value="F:protein homodimerization activity"/>
    <property type="evidence" value="ECO:0007669"/>
    <property type="project" value="InterPro"/>
</dbReference>
<dbReference type="GO" id="GO:0006457">
    <property type="term" value="P:protein folding"/>
    <property type="evidence" value="ECO:0007669"/>
    <property type="project" value="InterPro"/>
</dbReference>
<dbReference type="Gene3D" id="2.30.22.10">
    <property type="entry name" value="Head domain of nucleotide exchange factor GrpE"/>
    <property type="match status" value="1"/>
</dbReference>
<evidence type="ECO:0000313" key="6">
    <source>
        <dbReference type="Proteomes" id="UP000186176"/>
    </source>
</evidence>
<name>A0A1J4MRH7_9CRYT</name>
<dbReference type="GeneID" id="39978908"/>
<dbReference type="HAMAP" id="MF_01151">
    <property type="entry name" value="GrpE"/>
    <property type="match status" value="1"/>
</dbReference>
<reference evidence="5 6" key="1">
    <citation type="submission" date="2016-10" db="EMBL/GenBank/DDBJ databases">
        <title>Reductive evolution of mitochondrial metabolism and differential evolution of invasion-related proteins in Cryptosporidium.</title>
        <authorList>
            <person name="Liu S."/>
            <person name="Roellig D.M."/>
            <person name="Guo Y."/>
            <person name="Li N."/>
            <person name="Frace M.A."/>
            <person name="Tang K."/>
            <person name="Zhang L."/>
            <person name="Feng Y."/>
            <person name="Xiao L."/>
        </authorList>
    </citation>
    <scope>NUCLEOTIDE SEQUENCE [LARGE SCALE GENOMIC DNA]</scope>
    <source>
        <strain evidence="5">39726</strain>
    </source>
</reference>
<feature type="coiled-coil region" evidence="4">
    <location>
        <begin position="88"/>
        <end position="122"/>
    </location>
</feature>
<dbReference type="OrthoDB" id="201635at2759"/>
<keyword evidence="6" id="KW-1185">Reference proteome</keyword>
<dbReference type="SUPFAM" id="SSF51064">
    <property type="entry name" value="Head domain of nucleotide exchange factor GrpE"/>
    <property type="match status" value="1"/>
</dbReference>
<accession>A0A1J4MRH7</accession>
<proteinExistence type="inferred from homology"/>
<dbReference type="Proteomes" id="UP000186176">
    <property type="component" value="Unassembled WGS sequence"/>
</dbReference>
<dbReference type="GO" id="GO:0051082">
    <property type="term" value="F:unfolded protein binding"/>
    <property type="evidence" value="ECO:0007669"/>
    <property type="project" value="TreeGrafter"/>
</dbReference>
<dbReference type="EMBL" id="LRBP01000001">
    <property type="protein sequence ID" value="OII75596.1"/>
    <property type="molecule type" value="Genomic_DNA"/>
</dbReference>
<evidence type="ECO:0000256" key="4">
    <source>
        <dbReference type="SAM" id="Coils"/>
    </source>
</evidence>
<dbReference type="GO" id="GO:0030150">
    <property type="term" value="P:protein import into mitochondrial matrix"/>
    <property type="evidence" value="ECO:0007669"/>
    <property type="project" value="TreeGrafter"/>
</dbReference>
<dbReference type="Pfam" id="PF01025">
    <property type="entry name" value="GrpE"/>
    <property type="match status" value="1"/>
</dbReference>
<organism evidence="5 6">
    <name type="scientific">Cryptosporidium ubiquitum</name>
    <dbReference type="NCBI Taxonomy" id="857276"/>
    <lineage>
        <taxon>Eukaryota</taxon>
        <taxon>Sar</taxon>
        <taxon>Alveolata</taxon>
        <taxon>Apicomplexa</taxon>
        <taxon>Conoidasida</taxon>
        <taxon>Coccidia</taxon>
        <taxon>Eucoccidiorida</taxon>
        <taxon>Eimeriorina</taxon>
        <taxon>Cryptosporidiidae</taxon>
        <taxon>Cryptosporidium</taxon>
    </lineage>
</organism>
<dbReference type="SUPFAM" id="SSF58014">
    <property type="entry name" value="Coiled-coil domain of nucleotide exchange factor GrpE"/>
    <property type="match status" value="1"/>
</dbReference>
<gene>
    <name evidence="5" type="ORF">cubi_02117</name>
</gene>
<dbReference type="AlphaFoldDB" id="A0A1J4MRH7"/>
<dbReference type="InterPro" id="IPR009012">
    <property type="entry name" value="GrpE_head"/>
</dbReference>
<dbReference type="InterPro" id="IPR013805">
    <property type="entry name" value="GrpE_CC"/>
</dbReference>
<dbReference type="PANTHER" id="PTHR21237:SF23">
    <property type="entry name" value="GRPE PROTEIN HOMOLOG, MITOCHONDRIAL"/>
    <property type="match status" value="1"/>
</dbReference>
<comment type="similarity">
    <text evidence="1 3">Belongs to the GrpE family.</text>
</comment>
<dbReference type="CDD" id="cd00446">
    <property type="entry name" value="GrpE"/>
    <property type="match status" value="1"/>
</dbReference>
<protein>
    <submittedName>
        <fullName evidence="5">Co-chaperone GrpE</fullName>
    </submittedName>
</protein>
<evidence type="ECO:0000256" key="2">
    <source>
        <dbReference type="ARBA" id="ARBA00023186"/>
    </source>
</evidence>
<dbReference type="VEuPathDB" id="CryptoDB:cubi_02117"/>
<dbReference type="GO" id="GO:0000774">
    <property type="term" value="F:adenyl-nucleotide exchange factor activity"/>
    <property type="evidence" value="ECO:0007669"/>
    <property type="project" value="InterPro"/>
</dbReference>
<evidence type="ECO:0000313" key="5">
    <source>
        <dbReference type="EMBL" id="OII75596.1"/>
    </source>
</evidence>